<accession>A0A919KB76</accession>
<dbReference type="EMBL" id="BOMV01000115">
    <property type="protein sequence ID" value="GIF01929.1"/>
    <property type="molecule type" value="Genomic_DNA"/>
</dbReference>
<dbReference type="InterPro" id="IPR011518">
    <property type="entry name" value="Transposase_36"/>
</dbReference>
<proteinExistence type="predicted"/>
<dbReference type="Pfam" id="PF07592">
    <property type="entry name" value="DDE_Tnp_ISAZ013"/>
    <property type="match status" value="1"/>
</dbReference>
<sequence length="406" mass="43920">MKLAVLRPHLDERQWRLLLGAEAVAIGRGGIALVAQLSGASRTTVQAGVSEVRAGVEPDGRVRAPGAGRPSVEQAQPGIVEALDALVSPETRGDPTSPLRWTTKSLAQLMKGLYAEGFTVSKKTVARLLKQAGYRLQAVFKTKEGAGHPDRDAQFAHINALAATFLDAGDPVISVDTKKKELVGEYAKTGREWQPTGQPVQVNGHDFPSGVPRAIPYGVYDIGADTGFVTVGVDHDTAAFAVNAIRTWWDTVGRDRYPNSSRLLLTADCGGSNGNRPRAFKVEIAALAAQTGLQITVCHFPPGTSKWNKVEHRLFSFISMNWRGRPLTDYQVIVETIAATTTETGLTVAAVMDTNQYPTGIRVSDAQIKAVPVQRYAFHGEWNYVIHPGPIPEALRNQTIELEPTT</sequence>
<evidence type="ECO:0000313" key="2">
    <source>
        <dbReference type="Proteomes" id="UP000636960"/>
    </source>
</evidence>
<dbReference type="AlphaFoldDB" id="A0A919KB76"/>
<dbReference type="NCBIfam" id="NF033519">
    <property type="entry name" value="transpos_ISAzo13"/>
    <property type="match status" value="1"/>
</dbReference>
<dbReference type="Proteomes" id="UP000636960">
    <property type="component" value="Unassembled WGS sequence"/>
</dbReference>
<protein>
    <submittedName>
        <fullName evidence="1">Transposase</fullName>
    </submittedName>
</protein>
<comment type="caution">
    <text evidence="1">The sequence shown here is derived from an EMBL/GenBank/DDBJ whole genome shotgun (WGS) entry which is preliminary data.</text>
</comment>
<evidence type="ECO:0000313" key="1">
    <source>
        <dbReference type="EMBL" id="GIF01929.1"/>
    </source>
</evidence>
<organism evidence="1 2">
    <name type="scientific">Paractinoplanes rishiriensis</name>
    <dbReference type="NCBI Taxonomy" id="1050105"/>
    <lineage>
        <taxon>Bacteria</taxon>
        <taxon>Bacillati</taxon>
        <taxon>Actinomycetota</taxon>
        <taxon>Actinomycetes</taxon>
        <taxon>Micromonosporales</taxon>
        <taxon>Micromonosporaceae</taxon>
        <taxon>Paractinoplanes</taxon>
    </lineage>
</organism>
<name>A0A919KB76_9ACTN</name>
<keyword evidence="2" id="KW-1185">Reference proteome</keyword>
<gene>
    <name evidence="1" type="ORF">Ari01nite_93930</name>
</gene>
<reference evidence="1" key="1">
    <citation type="submission" date="2021-01" db="EMBL/GenBank/DDBJ databases">
        <title>Whole genome shotgun sequence of Actinoplanes rishiriensis NBRC 108556.</title>
        <authorList>
            <person name="Komaki H."/>
            <person name="Tamura T."/>
        </authorList>
    </citation>
    <scope>NUCLEOTIDE SEQUENCE</scope>
    <source>
        <strain evidence="1">NBRC 108556</strain>
    </source>
</reference>